<dbReference type="GO" id="GO:0047617">
    <property type="term" value="F:fatty acyl-CoA hydrolase activity"/>
    <property type="evidence" value="ECO:0007669"/>
    <property type="project" value="TreeGrafter"/>
</dbReference>
<dbReference type="CDD" id="cd00586">
    <property type="entry name" value="4HBT"/>
    <property type="match status" value="1"/>
</dbReference>
<dbReference type="SUPFAM" id="SSF54637">
    <property type="entry name" value="Thioesterase/thiol ester dehydrase-isomerase"/>
    <property type="match status" value="1"/>
</dbReference>
<accession>A1ZN61</accession>
<name>A1ZN61_MICM2</name>
<dbReference type="RefSeq" id="WP_002698441.1">
    <property type="nucleotide sequence ID" value="NZ_AAWS01000017.1"/>
</dbReference>
<gene>
    <name evidence="1" type="ORF">M23134_03503</name>
</gene>
<comment type="caution">
    <text evidence="1">The sequence shown here is derived from an EMBL/GenBank/DDBJ whole genome shotgun (WGS) entry which is preliminary data.</text>
</comment>
<dbReference type="OrthoDB" id="9791529at2"/>
<reference evidence="1 2" key="1">
    <citation type="submission" date="2007-01" db="EMBL/GenBank/DDBJ databases">
        <authorList>
            <person name="Haygood M."/>
            <person name="Podell S."/>
            <person name="Anderson C."/>
            <person name="Hopkinson B."/>
            <person name="Roe K."/>
            <person name="Barbeau K."/>
            <person name="Gaasterland T."/>
            <person name="Ferriera S."/>
            <person name="Johnson J."/>
            <person name="Kravitz S."/>
            <person name="Beeson K."/>
            <person name="Sutton G."/>
            <person name="Rogers Y.-H."/>
            <person name="Friedman R."/>
            <person name="Frazier M."/>
            <person name="Venter J.C."/>
        </authorList>
    </citation>
    <scope>NUCLEOTIDE SEQUENCE [LARGE SCALE GENOMIC DNA]</scope>
    <source>
        <strain evidence="1 2">ATCC 23134</strain>
    </source>
</reference>
<dbReference type="PANTHER" id="PTHR31793:SF39">
    <property type="entry name" value="THIOESTERASE_THIOL ESTER DEHYDRASE-ISOMERASE"/>
    <property type="match status" value="1"/>
</dbReference>
<dbReference type="Proteomes" id="UP000004095">
    <property type="component" value="Unassembled WGS sequence"/>
</dbReference>
<proteinExistence type="predicted"/>
<dbReference type="eggNOG" id="COG0824">
    <property type="taxonomic scope" value="Bacteria"/>
</dbReference>
<dbReference type="PANTHER" id="PTHR31793">
    <property type="entry name" value="4-HYDROXYBENZOYL-COA THIOESTERASE FAMILY MEMBER"/>
    <property type="match status" value="1"/>
</dbReference>
<dbReference type="InterPro" id="IPR029069">
    <property type="entry name" value="HotDog_dom_sf"/>
</dbReference>
<protein>
    <submittedName>
        <fullName evidence="1">Thioesterase superfamily</fullName>
    </submittedName>
</protein>
<dbReference type="Gene3D" id="3.10.129.10">
    <property type="entry name" value="Hotdog Thioesterase"/>
    <property type="match status" value="1"/>
</dbReference>
<keyword evidence="2" id="KW-1185">Reference proteome</keyword>
<evidence type="ECO:0000313" key="2">
    <source>
        <dbReference type="Proteomes" id="UP000004095"/>
    </source>
</evidence>
<dbReference type="Pfam" id="PF13279">
    <property type="entry name" value="4HBT_2"/>
    <property type="match status" value="1"/>
</dbReference>
<evidence type="ECO:0000313" key="1">
    <source>
        <dbReference type="EMBL" id="EAY28242.1"/>
    </source>
</evidence>
<organism evidence="1 2">
    <name type="scientific">Microscilla marina ATCC 23134</name>
    <dbReference type="NCBI Taxonomy" id="313606"/>
    <lineage>
        <taxon>Bacteria</taxon>
        <taxon>Pseudomonadati</taxon>
        <taxon>Bacteroidota</taxon>
        <taxon>Cytophagia</taxon>
        <taxon>Cytophagales</taxon>
        <taxon>Microscillaceae</taxon>
        <taxon>Microscilla</taxon>
    </lineage>
</organism>
<dbReference type="AlphaFoldDB" id="A1ZN61"/>
<dbReference type="EMBL" id="AAWS01000017">
    <property type="protein sequence ID" value="EAY28242.1"/>
    <property type="molecule type" value="Genomic_DNA"/>
</dbReference>
<dbReference type="InterPro" id="IPR050563">
    <property type="entry name" value="4-hydroxybenzoyl-CoA_TE"/>
</dbReference>
<sequence>MQDLLKDYPSIIEQKIAWGDMDAAQHINNTVYFRYFESGRIAYFDEIGFSDFDQIGPILAETSCRYRIPLIHPDTISIATRIQTDSFYEFGFVMEHVVVSHQHQQIAAKGTSRIVSYDYSKREKAPLPQVLKDKMLACERK</sequence>